<dbReference type="GO" id="GO:0003700">
    <property type="term" value="F:DNA-binding transcription factor activity"/>
    <property type="evidence" value="ECO:0007669"/>
    <property type="project" value="InterPro"/>
</dbReference>
<dbReference type="InterPro" id="IPR036555">
    <property type="entry name" value="NusA_N_sf"/>
</dbReference>
<dbReference type="AlphaFoldDB" id="A0A1G2BXW7"/>
<dbReference type="InterPro" id="IPR010213">
    <property type="entry name" value="TF_NusA"/>
</dbReference>
<dbReference type="NCBIfam" id="TIGR01953">
    <property type="entry name" value="NusA"/>
    <property type="match status" value="1"/>
</dbReference>
<dbReference type="SUPFAM" id="SSF50249">
    <property type="entry name" value="Nucleic acid-binding proteins"/>
    <property type="match status" value="1"/>
</dbReference>
<dbReference type="PANTHER" id="PTHR22648">
    <property type="entry name" value="TRANSCRIPTION TERMINATION FACTOR NUSA"/>
    <property type="match status" value="1"/>
</dbReference>
<reference evidence="10 11" key="1">
    <citation type="journal article" date="2016" name="Nat. Commun.">
        <title>Thousands of microbial genomes shed light on interconnected biogeochemical processes in an aquifer system.</title>
        <authorList>
            <person name="Anantharaman K."/>
            <person name="Brown C.T."/>
            <person name="Hug L.A."/>
            <person name="Sharon I."/>
            <person name="Castelle C.J."/>
            <person name="Probst A.J."/>
            <person name="Thomas B.C."/>
            <person name="Singh A."/>
            <person name="Wilkins M.J."/>
            <person name="Karaoz U."/>
            <person name="Brodie E.L."/>
            <person name="Williams K.H."/>
            <person name="Hubbard S.S."/>
            <person name="Banfield J.F."/>
        </authorList>
    </citation>
    <scope>NUCLEOTIDE SEQUENCE [LARGE SCALE GENOMIC DNA]</scope>
</reference>
<evidence type="ECO:0000256" key="3">
    <source>
        <dbReference type="ARBA" id="ARBA00022814"/>
    </source>
</evidence>
<dbReference type="SUPFAM" id="SSF69705">
    <property type="entry name" value="Transcription factor NusA, N-terminal domain"/>
    <property type="match status" value="1"/>
</dbReference>
<dbReference type="Gene3D" id="3.30.1480.10">
    <property type="entry name" value="NusA, N-terminal domain"/>
    <property type="match status" value="1"/>
</dbReference>
<feature type="domain" description="S1 motif" evidence="9">
    <location>
        <begin position="168"/>
        <end position="232"/>
    </location>
</feature>
<feature type="region of interest" description="Disordered" evidence="8">
    <location>
        <begin position="379"/>
        <end position="427"/>
    </location>
</feature>
<keyword evidence="2 7" id="KW-0963">Cytoplasm</keyword>
<dbReference type="Gene3D" id="2.40.50.140">
    <property type="entry name" value="Nucleic acid-binding proteins"/>
    <property type="match status" value="1"/>
</dbReference>
<feature type="compositionally biased region" description="Low complexity" evidence="8">
    <location>
        <begin position="389"/>
        <end position="399"/>
    </location>
</feature>
<evidence type="ECO:0000259" key="9">
    <source>
        <dbReference type="PROSITE" id="PS50126"/>
    </source>
</evidence>
<dbReference type="GO" id="GO:0005829">
    <property type="term" value="C:cytosol"/>
    <property type="evidence" value="ECO:0007669"/>
    <property type="project" value="TreeGrafter"/>
</dbReference>
<dbReference type="HAMAP" id="MF_00945_B">
    <property type="entry name" value="NusA_B"/>
    <property type="match status" value="1"/>
</dbReference>
<evidence type="ECO:0000256" key="2">
    <source>
        <dbReference type="ARBA" id="ARBA00022490"/>
    </source>
</evidence>
<proteinExistence type="inferred from homology"/>
<evidence type="ECO:0000313" key="11">
    <source>
        <dbReference type="Proteomes" id="UP000177626"/>
    </source>
</evidence>
<dbReference type="Pfam" id="PF26594">
    <property type="entry name" value="KH_NusA_2nd"/>
    <property type="match status" value="1"/>
</dbReference>
<dbReference type="SMART" id="SM00322">
    <property type="entry name" value="KH"/>
    <property type="match status" value="2"/>
</dbReference>
<dbReference type="CDD" id="cd02134">
    <property type="entry name" value="KH-II_NusA_rpt1"/>
    <property type="match status" value="1"/>
</dbReference>
<feature type="compositionally biased region" description="Basic and acidic residues" evidence="8">
    <location>
        <begin position="379"/>
        <end position="388"/>
    </location>
</feature>
<keyword evidence="5 7" id="KW-0805">Transcription regulation</keyword>
<keyword evidence="1 7" id="KW-0806">Transcription termination</keyword>
<keyword evidence="6 7" id="KW-0804">Transcription</keyword>
<dbReference type="InterPro" id="IPR012340">
    <property type="entry name" value="NA-bd_OB-fold"/>
</dbReference>
<dbReference type="FunFam" id="3.30.300.20:FF:000005">
    <property type="entry name" value="Transcription termination/antitermination protein NusA"/>
    <property type="match status" value="1"/>
</dbReference>
<feature type="compositionally biased region" description="Basic residues" evidence="8">
    <location>
        <begin position="403"/>
        <end position="417"/>
    </location>
</feature>
<evidence type="ECO:0000256" key="5">
    <source>
        <dbReference type="ARBA" id="ARBA00023015"/>
    </source>
</evidence>
<sequence length="427" mass="47197">MATNNIAAAIKQIADEKNLSMEAIIGAIEAALAAAYRKEFGNKNQNIKVVFNADNGQTAVFDVKIVVEDVDLEEEEKLVEEQKQKKEAGEEIPEEELIKRFNPRSEIMLSEANKDGEEYKVGDIIETKLGVPEEYGRMAAQTAKQVIVQRLREAERDHIFNEYKDKEGELVLGTIQRKEGRRIIVDLGKASAILPMEEQIRTERYNVGARLNFFIVEVRIGNKGPEIILSRTHPEIVKELFATEVPEIAAGTVEIKSISREAGSRSKIAVMAHDENIDPVGSCVGQRGSRVQTVINELGGEKIDIIEWDDDIKKFISNSLSPAEIEGITLDKETKIASVQVADNQLSLAIGRNGQNVRLAAKLTGWKIDIVSSATGDKISDKKIETETTTKTATETTGTKAEKKSKKKPAKSSRKKAKPTEDQADAE</sequence>
<dbReference type="PROSITE" id="PS50126">
    <property type="entry name" value="S1"/>
    <property type="match status" value="1"/>
</dbReference>
<keyword evidence="4 7" id="KW-0694">RNA-binding</keyword>
<keyword evidence="3 7" id="KW-0889">Transcription antitermination</keyword>
<comment type="subcellular location">
    <subcellularLocation>
        <location evidence="7">Cytoplasm</location>
    </subcellularLocation>
</comment>
<evidence type="ECO:0000256" key="4">
    <source>
        <dbReference type="ARBA" id="ARBA00022884"/>
    </source>
</evidence>
<dbReference type="PANTHER" id="PTHR22648:SF0">
    <property type="entry name" value="TRANSCRIPTION TERMINATION_ANTITERMINATION PROTEIN NUSA"/>
    <property type="match status" value="1"/>
</dbReference>
<dbReference type="Gene3D" id="3.30.300.20">
    <property type="match status" value="2"/>
</dbReference>
<dbReference type="InterPro" id="IPR030842">
    <property type="entry name" value="TF_NusA_bacterial"/>
</dbReference>
<evidence type="ECO:0000256" key="8">
    <source>
        <dbReference type="SAM" id="MobiDB-lite"/>
    </source>
</evidence>
<dbReference type="InterPro" id="IPR013735">
    <property type="entry name" value="TF_NusA_N"/>
</dbReference>
<dbReference type="SUPFAM" id="SSF54814">
    <property type="entry name" value="Prokaryotic type KH domain (KH-domain type II)"/>
    <property type="match status" value="2"/>
</dbReference>
<evidence type="ECO:0000313" key="10">
    <source>
        <dbReference type="EMBL" id="OGY93938.1"/>
    </source>
</evidence>
<organism evidence="10 11">
    <name type="scientific">Candidatus Komeilibacteria bacterium RIFOXYC1_FULL_37_11</name>
    <dbReference type="NCBI Taxonomy" id="1798555"/>
    <lineage>
        <taxon>Bacteria</taxon>
        <taxon>Candidatus Komeiliibacteriota</taxon>
    </lineage>
</organism>
<comment type="function">
    <text evidence="7">Participates in both transcription termination and antitermination.</text>
</comment>
<dbReference type="GO" id="GO:0003723">
    <property type="term" value="F:RNA binding"/>
    <property type="evidence" value="ECO:0007669"/>
    <property type="project" value="UniProtKB-UniRule"/>
</dbReference>
<comment type="subunit">
    <text evidence="7">Monomer. Binds directly to the core enzyme of the DNA-dependent RNA polymerase and to nascent RNA.</text>
</comment>
<dbReference type="InterPro" id="IPR058582">
    <property type="entry name" value="KH_NusA_2nd"/>
</dbReference>
<dbReference type="SMART" id="SM00316">
    <property type="entry name" value="S1"/>
    <property type="match status" value="1"/>
</dbReference>
<dbReference type="InterPro" id="IPR004087">
    <property type="entry name" value="KH_dom"/>
</dbReference>
<dbReference type="FunFam" id="3.30.300.20:FF:000002">
    <property type="entry name" value="Transcription termination/antitermination protein NusA"/>
    <property type="match status" value="1"/>
</dbReference>
<dbReference type="InterPro" id="IPR015946">
    <property type="entry name" value="KH_dom-like_a/b"/>
</dbReference>
<name>A0A1G2BXW7_9BACT</name>
<dbReference type="GO" id="GO:0006353">
    <property type="term" value="P:DNA-templated transcription termination"/>
    <property type="evidence" value="ECO:0007669"/>
    <property type="project" value="UniProtKB-UniRule"/>
</dbReference>
<dbReference type="Proteomes" id="UP000177626">
    <property type="component" value="Unassembled WGS sequence"/>
</dbReference>
<dbReference type="GO" id="GO:0031564">
    <property type="term" value="P:transcription antitermination"/>
    <property type="evidence" value="ECO:0007669"/>
    <property type="project" value="UniProtKB-UniRule"/>
</dbReference>
<dbReference type="InterPro" id="IPR009019">
    <property type="entry name" value="KH_sf_prok-type"/>
</dbReference>
<dbReference type="CDD" id="cd22529">
    <property type="entry name" value="KH-II_NusA_rpt2"/>
    <property type="match status" value="1"/>
</dbReference>
<comment type="similarity">
    <text evidence="7">Belongs to the NusA family.</text>
</comment>
<evidence type="ECO:0000256" key="7">
    <source>
        <dbReference type="HAMAP-Rule" id="MF_00945"/>
    </source>
</evidence>
<dbReference type="EMBL" id="MHKQ01000014">
    <property type="protein sequence ID" value="OGY93938.1"/>
    <property type="molecule type" value="Genomic_DNA"/>
</dbReference>
<dbReference type="PROSITE" id="PS50084">
    <property type="entry name" value="KH_TYPE_1"/>
    <property type="match status" value="1"/>
</dbReference>
<dbReference type="Pfam" id="PF13184">
    <property type="entry name" value="KH_NusA_1st"/>
    <property type="match status" value="1"/>
</dbReference>
<dbReference type="CDD" id="cd04455">
    <property type="entry name" value="S1_NusA"/>
    <property type="match status" value="1"/>
</dbReference>
<evidence type="ECO:0000256" key="1">
    <source>
        <dbReference type="ARBA" id="ARBA00022472"/>
    </source>
</evidence>
<accession>A0A1G2BXW7</accession>
<dbReference type="Pfam" id="PF08529">
    <property type="entry name" value="NusA_N"/>
    <property type="match status" value="1"/>
</dbReference>
<protein>
    <recommendedName>
        <fullName evidence="7">Transcription termination/antitermination protein NusA</fullName>
    </recommendedName>
</protein>
<evidence type="ECO:0000256" key="6">
    <source>
        <dbReference type="ARBA" id="ARBA00023163"/>
    </source>
</evidence>
<dbReference type="InterPro" id="IPR025249">
    <property type="entry name" value="TF_NusA_KH_1st"/>
</dbReference>
<comment type="caution">
    <text evidence="10">The sequence shown here is derived from an EMBL/GenBank/DDBJ whole genome shotgun (WGS) entry which is preliminary data.</text>
</comment>
<gene>
    <name evidence="7" type="primary">nusA</name>
    <name evidence="10" type="ORF">A2406_03475</name>
</gene>
<dbReference type="InterPro" id="IPR003029">
    <property type="entry name" value="S1_domain"/>
</dbReference>